<keyword evidence="2" id="KW-1185">Reference proteome</keyword>
<dbReference type="Proteomes" id="UP001341281">
    <property type="component" value="Chromosome 01"/>
</dbReference>
<protein>
    <submittedName>
        <fullName evidence="1">Uncharacterized protein</fullName>
    </submittedName>
</protein>
<sequence>MVIAASRAVFGHVGPILQSAATRLRDARPGVAILSSSDILHVSDPDMVKDIGHRTPSELGKPNYLKRSCKALFGGGILTVNGDENGPITGRSLLRSSSWRRLRCYCTAAYYHGSQNAEYHYSFIINSLIHICRELIEDATVPLLESWEGILYDAGGSSEIVVDDYLRNLSADVIARA</sequence>
<name>A0AAQ3SH36_PASNO</name>
<dbReference type="AlphaFoldDB" id="A0AAQ3SH36"/>
<accession>A0AAQ3SH36</accession>
<gene>
    <name evidence="1" type="ORF">U9M48_001959</name>
</gene>
<proteinExistence type="predicted"/>
<organism evidence="1 2">
    <name type="scientific">Paspalum notatum var. saurae</name>
    <dbReference type="NCBI Taxonomy" id="547442"/>
    <lineage>
        <taxon>Eukaryota</taxon>
        <taxon>Viridiplantae</taxon>
        <taxon>Streptophyta</taxon>
        <taxon>Embryophyta</taxon>
        <taxon>Tracheophyta</taxon>
        <taxon>Spermatophyta</taxon>
        <taxon>Magnoliopsida</taxon>
        <taxon>Liliopsida</taxon>
        <taxon>Poales</taxon>
        <taxon>Poaceae</taxon>
        <taxon>PACMAD clade</taxon>
        <taxon>Panicoideae</taxon>
        <taxon>Andropogonodae</taxon>
        <taxon>Paspaleae</taxon>
        <taxon>Paspalinae</taxon>
        <taxon>Paspalum</taxon>
    </lineage>
</organism>
<dbReference type="EMBL" id="CP144745">
    <property type="protein sequence ID" value="WVZ50732.1"/>
    <property type="molecule type" value="Genomic_DNA"/>
</dbReference>
<reference evidence="1 2" key="1">
    <citation type="submission" date="2024-02" db="EMBL/GenBank/DDBJ databases">
        <title>High-quality chromosome-scale genome assembly of Pensacola bahiagrass (Paspalum notatum Flugge var. saurae).</title>
        <authorList>
            <person name="Vega J.M."/>
            <person name="Podio M."/>
            <person name="Orjuela J."/>
            <person name="Siena L.A."/>
            <person name="Pessino S.C."/>
            <person name="Combes M.C."/>
            <person name="Mariac C."/>
            <person name="Albertini E."/>
            <person name="Pupilli F."/>
            <person name="Ortiz J.P.A."/>
            <person name="Leblanc O."/>
        </authorList>
    </citation>
    <scope>NUCLEOTIDE SEQUENCE [LARGE SCALE GENOMIC DNA]</scope>
    <source>
        <strain evidence="1">R1</strain>
        <tissue evidence="1">Leaf</tissue>
    </source>
</reference>
<evidence type="ECO:0000313" key="2">
    <source>
        <dbReference type="Proteomes" id="UP001341281"/>
    </source>
</evidence>
<evidence type="ECO:0000313" key="1">
    <source>
        <dbReference type="EMBL" id="WVZ50732.1"/>
    </source>
</evidence>